<feature type="transmembrane region" description="Helical" evidence="9">
    <location>
        <begin position="202"/>
        <end position="223"/>
    </location>
</feature>
<feature type="transmembrane region" description="Helical" evidence="9">
    <location>
        <begin position="334"/>
        <end position="351"/>
    </location>
</feature>
<feature type="transmembrane region" description="Helical" evidence="9">
    <location>
        <begin position="130"/>
        <end position="151"/>
    </location>
</feature>
<evidence type="ECO:0000256" key="4">
    <source>
        <dbReference type="ARBA" id="ARBA00022475"/>
    </source>
</evidence>
<keyword evidence="11" id="KW-1185">Reference proteome</keyword>
<organism evidence="10 11">
    <name type="scientific">Pseudoduganella rivuli</name>
    <dbReference type="NCBI Taxonomy" id="2666085"/>
    <lineage>
        <taxon>Bacteria</taxon>
        <taxon>Pseudomonadati</taxon>
        <taxon>Pseudomonadota</taxon>
        <taxon>Betaproteobacteria</taxon>
        <taxon>Burkholderiales</taxon>
        <taxon>Oxalobacteraceae</taxon>
        <taxon>Telluria group</taxon>
        <taxon>Pseudoduganella</taxon>
    </lineage>
</organism>
<dbReference type="PIRSF" id="PIRSF006060">
    <property type="entry name" value="AA_transporter"/>
    <property type="match status" value="1"/>
</dbReference>
<dbReference type="RefSeq" id="WP_154373861.1">
    <property type="nucleotide sequence ID" value="NZ_WKJJ01000006.1"/>
</dbReference>
<dbReference type="PANTHER" id="PTHR42770:SF18">
    <property type="entry name" value="ARGININE_AGMATINE ANTIPORTER"/>
    <property type="match status" value="1"/>
</dbReference>
<dbReference type="GO" id="GO:0005886">
    <property type="term" value="C:plasma membrane"/>
    <property type="evidence" value="ECO:0007669"/>
    <property type="project" value="UniProtKB-SubCell"/>
</dbReference>
<evidence type="ECO:0000313" key="11">
    <source>
        <dbReference type="Proteomes" id="UP000446768"/>
    </source>
</evidence>
<feature type="transmembrane region" description="Helical" evidence="9">
    <location>
        <begin position="418"/>
        <end position="436"/>
    </location>
</feature>
<dbReference type="Gene3D" id="1.20.1740.10">
    <property type="entry name" value="Amino acid/polyamine transporter I"/>
    <property type="match status" value="1"/>
</dbReference>
<feature type="transmembrane region" description="Helical" evidence="9">
    <location>
        <begin position="357"/>
        <end position="381"/>
    </location>
</feature>
<gene>
    <name evidence="10" type="ORF">GJ700_11740</name>
</gene>
<keyword evidence="4" id="KW-1003">Cell membrane</keyword>
<accession>A0A7X2IMM7</accession>
<feature type="transmembrane region" description="Helical" evidence="9">
    <location>
        <begin position="163"/>
        <end position="182"/>
    </location>
</feature>
<keyword evidence="5 9" id="KW-0812">Transmembrane</keyword>
<dbReference type="Proteomes" id="UP000446768">
    <property type="component" value="Unassembled WGS sequence"/>
</dbReference>
<feature type="transmembrane region" description="Helical" evidence="9">
    <location>
        <begin position="235"/>
        <end position="257"/>
    </location>
</feature>
<feature type="transmembrane region" description="Helical" evidence="9">
    <location>
        <begin position="12"/>
        <end position="33"/>
    </location>
</feature>
<dbReference type="AlphaFoldDB" id="A0A7X2IMM7"/>
<dbReference type="InterPro" id="IPR002293">
    <property type="entry name" value="AA/rel_permease1"/>
</dbReference>
<comment type="caution">
    <text evidence="10">The sequence shown here is derived from an EMBL/GenBank/DDBJ whole genome shotgun (WGS) entry which is preliminary data.</text>
</comment>
<evidence type="ECO:0000256" key="5">
    <source>
        <dbReference type="ARBA" id="ARBA00022692"/>
    </source>
</evidence>
<protein>
    <recommendedName>
        <fullName evidence="3">Arginine/agmatine antiporter</fullName>
    </recommendedName>
</protein>
<feature type="transmembrane region" description="Helical" evidence="9">
    <location>
        <begin position="45"/>
        <end position="66"/>
    </location>
</feature>
<comment type="subcellular location">
    <subcellularLocation>
        <location evidence="1">Cell membrane</location>
        <topology evidence="1">Multi-pass membrane protein</topology>
    </subcellularLocation>
</comment>
<dbReference type="Pfam" id="PF13520">
    <property type="entry name" value="AA_permease_2"/>
    <property type="match status" value="1"/>
</dbReference>
<sequence>MADPAATPERPLGFWMCTSLIVGNVIGMGIFLLPASLAPYGLNAFIGWGVTVAGCCCIAYVFARYAQALPDEDGPYGYTKRAFGGGVAFFVMWCYWVSTWITNATLAIGVTGYLTALAPPLGKAVQAAPVLAPMVALLLIWLFTIINLLGARMSGRVQMGSTLLKLLPMAAVMVLGAMVLATDPQAYAAHVPAVPLSLEATAAAGTVSLFAMLGVECATIPSGKVTRPEITIPRATIAGTLIAALVSIAVSAVPLLLLPQAAVAQSGAPFVDLFNRYWGADAGRWVALFVVVSGLGALNGWTLVGGELTASVAAHGIFPAWLRTQNRHHAPGHGLLLMAVLASAMVAMNYSRTLADGFTFLSVVTTAANLPLYLVGALGLYKLWRRGLINGEAAWLRFCAIAAAIYCAWAFYGMGREASLWAVALGAVSLPMFWLARRRHKLQAP</sequence>
<comment type="similarity">
    <text evidence="2">Belongs to the amino acid-polyamine-organocation (APC) superfamily. Basic amino acid/polyamine antiporter (APA) (TC 2.A.3.2) family.</text>
</comment>
<dbReference type="EMBL" id="WKJJ01000006">
    <property type="protein sequence ID" value="MRV72382.1"/>
    <property type="molecule type" value="Genomic_DNA"/>
</dbReference>
<dbReference type="GO" id="GO:0022857">
    <property type="term" value="F:transmembrane transporter activity"/>
    <property type="evidence" value="ECO:0007669"/>
    <property type="project" value="InterPro"/>
</dbReference>
<evidence type="ECO:0000256" key="1">
    <source>
        <dbReference type="ARBA" id="ARBA00004651"/>
    </source>
</evidence>
<evidence type="ECO:0000256" key="9">
    <source>
        <dbReference type="SAM" id="Phobius"/>
    </source>
</evidence>
<keyword evidence="7 9" id="KW-0472">Membrane</keyword>
<feature type="transmembrane region" description="Helical" evidence="9">
    <location>
        <begin position="87"/>
        <end position="110"/>
    </location>
</feature>
<keyword evidence="6 9" id="KW-1133">Transmembrane helix</keyword>
<evidence type="ECO:0000256" key="8">
    <source>
        <dbReference type="ARBA" id="ARBA00045636"/>
    </source>
</evidence>
<dbReference type="PANTHER" id="PTHR42770">
    <property type="entry name" value="AMINO ACID TRANSPORTER-RELATED"/>
    <property type="match status" value="1"/>
</dbReference>
<evidence type="ECO:0000256" key="6">
    <source>
        <dbReference type="ARBA" id="ARBA00022989"/>
    </source>
</evidence>
<proteinExistence type="inferred from homology"/>
<name>A0A7X2IMM7_9BURK</name>
<comment type="function">
    <text evidence="8">Major component of the acid-resistance (AR) system allowing enteric pathogens to survive the acidic environment in the stomach. Exchanges extracellular arginine for its intracellular decarboxylation product agmatine (Agm) thereby expelling intracellular protons. Probably undergoes several conformational states in order to translocate the substrate across the membrane; keeps the substrate accessible to only 1 side of the membrane at a time by opening and closing 3 membrane-internal gates.</text>
</comment>
<feature type="transmembrane region" description="Helical" evidence="9">
    <location>
        <begin position="393"/>
        <end position="412"/>
    </location>
</feature>
<evidence type="ECO:0000256" key="3">
    <source>
        <dbReference type="ARBA" id="ARBA00021069"/>
    </source>
</evidence>
<dbReference type="InterPro" id="IPR050367">
    <property type="entry name" value="APC_superfamily"/>
</dbReference>
<evidence type="ECO:0000256" key="2">
    <source>
        <dbReference type="ARBA" id="ARBA00008220"/>
    </source>
</evidence>
<reference evidence="10 11" key="1">
    <citation type="submission" date="2019-11" db="EMBL/GenBank/DDBJ databases">
        <title>Novel species isolated from a subtropical stream in China.</title>
        <authorList>
            <person name="Lu H."/>
        </authorList>
    </citation>
    <scope>NUCLEOTIDE SEQUENCE [LARGE SCALE GENOMIC DNA]</scope>
    <source>
        <strain evidence="10 11">FT92W</strain>
    </source>
</reference>
<evidence type="ECO:0000313" key="10">
    <source>
        <dbReference type="EMBL" id="MRV72382.1"/>
    </source>
</evidence>
<evidence type="ECO:0000256" key="7">
    <source>
        <dbReference type="ARBA" id="ARBA00023136"/>
    </source>
</evidence>